<feature type="domain" description="AMP-dependent synthetase/ligase" evidence="3">
    <location>
        <begin position="12"/>
        <end position="384"/>
    </location>
</feature>
<reference evidence="5" key="1">
    <citation type="submission" date="2022-08" db="EMBL/GenBank/DDBJ databases">
        <title>Catabolic pathway analysis in culturable SAR92 clade bacteria reveals their overlooked roles in DMSP degradation in coastal seas.</title>
        <authorList>
            <person name="He X."/>
            <person name="Zhang X."/>
            <person name="Zhang Y."/>
        </authorList>
    </citation>
    <scope>NUCLEOTIDE SEQUENCE</scope>
    <source>
        <strain evidence="5">H455</strain>
    </source>
</reference>
<organism evidence="5 6">
    <name type="scientific">SAR92 clade bacterium H455</name>
    <dbReference type="NCBI Taxonomy" id="2974818"/>
    <lineage>
        <taxon>Bacteria</taxon>
        <taxon>Pseudomonadati</taxon>
        <taxon>Pseudomonadota</taxon>
        <taxon>Gammaproteobacteria</taxon>
        <taxon>Cellvibrionales</taxon>
        <taxon>Porticoccaceae</taxon>
        <taxon>SAR92 clade</taxon>
    </lineage>
</organism>
<evidence type="ECO:0000256" key="1">
    <source>
        <dbReference type="ARBA" id="ARBA00006432"/>
    </source>
</evidence>
<dbReference type="PROSITE" id="PS00455">
    <property type="entry name" value="AMP_BINDING"/>
    <property type="match status" value="1"/>
</dbReference>
<dbReference type="GO" id="GO:0016874">
    <property type="term" value="F:ligase activity"/>
    <property type="evidence" value="ECO:0007669"/>
    <property type="project" value="UniProtKB-KW"/>
</dbReference>
<dbReference type="Proteomes" id="UP001059934">
    <property type="component" value="Chromosome"/>
</dbReference>
<dbReference type="Pfam" id="PF13193">
    <property type="entry name" value="AMP-binding_C"/>
    <property type="match status" value="1"/>
</dbReference>
<accession>A0ABY5TPU0</accession>
<keyword evidence="2 5" id="KW-0436">Ligase</keyword>
<evidence type="ECO:0000313" key="5">
    <source>
        <dbReference type="EMBL" id="UVW35858.1"/>
    </source>
</evidence>
<dbReference type="Gene3D" id="3.40.50.12780">
    <property type="entry name" value="N-terminal domain of ligase-like"/>
    <property type="match status" value="1"/>
</dbReference>
<sequence>MSQTIATALTSAIEKFDNKVFIEDGDLSLTFRDTEQLCHQAAATLIGRGFALGDRAAIWAPNITEWVLAALAIHCAGGAVVPINSRFKGLEATDILAASGAKWLFCIGDFLNTDYPSQIDRSQLNQLQGTVVLQGGSQAPHSAWLDWLAEGKERLQVAPEQVKQRIALVTGEHCSDIIFTSGTTGKAKGVITTHQQNLRTFTIWSDLVGLDESDRYLIINPFFHSFGYKAGILACLIKGCTLLPQLVFDVDQVLERIAADKVTMLPGPPTLYQSLLAHPNLNDYDLSSLTKATTGAAVIPTELIDNIRSRLGITTVLTAYGLSESCGLATMCRHGDPSATIASTSGRAIPGIEVACLDSDGRHCDADEIGEIVIRGFNVMQSYLDNPEATAESIDSAGWLHSGDIGSLDSDGNLKITDRMKDMYISGGFNCYPAEIESNLNRHPSIVMSAVIGIQETLMGEVGAAFMQSADPQLNADLMYQWCRANMANYKVPKHFIFVDSLPLNATGKIHKPTLREIWSQSQSSNV</sequence>
<dbReference type="InterPro" id="IPR020845">
    <property type="entry name" value="AMP-binding_CS"/>
</dbReference>
<dbReference type="NCBIfam" id="NF005801">
    <property type="entry name" value="PRK07656.1"/>
    <property type="match status" value="1"/>
</dbReference>
<dbReference type="PANTHER" id="PTHR43201">
    <property type="entry name" value="ACYL-COA SYNTHETASE"/>
    <property type="match status" value="1"/>
</dbReference>
<feature type="domain" description="AMP-binding enzyme C-terminal" evidence="4">
    <location>
        <begin position="435"/>
        <end position="509"/>
    </location>
</feature>
<dbReference type="InterPro" id="IPR025110">
    <property type="entry name" value="AMP-bd_C"/>
</dbReference>
<dbReference type="InterPro" id="IPR042099">
    <property type="entry name" value="ANL_N_sf"/>
</dbReference>
<proteinExistence type="inferred from homology"/>
<evidence type="ECO:0000313" key="6">
    <source>
        <dbReference type="Proteomes" id="UP001059934"/>
    </source>
</evidence>
<dbReference type="InterPro" id="IPR045851">
    <property type="entry name" value="AMP-bd_C_sf"/>
</dbReference>
<gene>
    <name evidence="5" type="ORF">NYF23_04415</name>
</gene>
<protein>
    <submittedName>
        <fullName evidence="5">FadD3 family acyl-CoA ligase</fullName>
    </submittedName>
</protein>
<dbReference type="Pfam" id="PF00501">
    <property type="entry name" value="AMP-binding"/>
    <property type="match status" value="1"/>
</dbReference>
<dbReference type="Gene3D" id="3.30.300.30">
    <property type="match status" value="1"/>
</dbReference>
<comment type="similarity">
    <text evidence="1">Belongs to the ATP-dependent AMP-binding enzyme family.</text>
</comment>
<dbReference type="InterPro" id="IPR000873">
    <property type="entry name" value="AMP-dep_synth/lig_dom"/>
</dbReference>
<evidence type="ECO:0000259" key="4">
    <source>
        <dbReference type="Pfam" id="PF13193"/>
    </source>
</evidence>
<evidence type="ECO:0000256" key="2">
    <source>
        <dbReference type="ARBA" id="ARBA00022598"/>
    </source>
</evidence>
<evidence type="ECO:0000259" key="3">
    <source>
        <dbReference type="Pfam" id="PF00501"/>
    </source>
</evidence>
<dbReference type="SUPFAM" id="SSF56801">
    <property type="entry name" value="Acetyl-CoA synthetase-like"/>
    <property type="match status" value="1"/>
</dbReference>
<dbReference type="EMBL" id="CP103416">
    <property type="protein sequence ID" value="UVW35858.1"/>
    <property type="molecule type" value="Genomic_DNA"/>
</dbReference>
<keyword evidence="6" id="KW-1185">Reference proteome</keyword>
<dbReference type="PANTHER" id="PTHR43201:SF5">
    <property type="entry name" value="MEDIUM-CHAIN ACYL-COA LIGASE ACSF2, MITOCHONDRIAL"/>
    <property type="match status" value="1"/>
</dbReference>
<name>A0ABY5TPU0_9GAMM</name>